<feature type="region of interest" description="Disordered" evidence="1">
    <location>
        <begin position="20"/>
        <end position="43"/>
    </location>
</feature>
<dbReference type="PROSITE" id="PS51257">
    <property type="entry name" value="PROKAR_LIPOPROTEIN"/>
    <property type="match status" value="1"/>
</dbReference>
<evidence type="ECO:0000256" key="1">
    <source>
        <dbReference type="SAM" id="MobiDB-lite"/>
    </source>
</evidence>
<protein>
    <recommendedName>
        <fullName evidence="4">Lipoprotein</fullName>
    </recommendedName>
</protein>
<dbReference type="Proteomes" id="UP000051757">
    <property type="component" value="Unassembled WGS sequence"/>
</dbReference>
<keyword evidence="3" id="KW-1185">Reference proteome</keyword>
<reference evidence="2 3" key="1">
    <citation type="journal article" date="2016" name="Front. Microbiol.">
        <title>Genome Sequence of Type Strains of Genus Stenotrophomonas.</title>
        <authorList>
            <person name="Patil P.P."/>
            <person name="Midha S."/>
            <person name="Kumar S."/>
            <person name="Patil P.B."/>
        </authorList>
    </citation>
    <scope>NUCLEOTIDE SEQUENCE [LARGE SCALE GENOMIC DNA]</scope>
    <source>
        <strain evidence="2 3">LMG 978</strain>
    </source>
</reference>
<accession>A0A0R0B803</accession>
<sequence length="227" mass="24107">MRRSRLLLPALGLALLTACQGRSPEPGKEPPGGDTPSAEKAAADGRMRWSEAVVWDGDLNACRQGENAATRDCLRDAMRAGGASAEAITAAEQLSTGGELAYVTAWHENEGLGIATVEYPFRANTNVGTRLVDASGKRIDVDAVQLDDTLRADPTVQELLKANPQATPFAPAQSAGATPLENGGIRLLYRTPLRDCHACPDVGQLQIAYDFDAKRNFIGQQVVPATP</sequence>
<evidence type="ECO:0000313" key="3">
    <source>
        <dbReference type="Proteomes" id="UP000051757"/>
    </source>
</evidence>
<evidence type="ECO:0008006" key="4">
    <source>
        <dbReference type="Google" id="ProtNLM"/>
    </source>
</evidence>
<comment type="caution">
    <text evidence="2">The sequence shown here is derived from an EMBL/GenBank/DDBJ whole genome shotgun (WGS) entry which is preliminary data.</text>
</comment>
<dbReference type="EMBL" id="LLXV01000049">
    <property type="protein sequence ID" value="KRG49128.1"/>
    <property type="molecule type" value="Genomic_DNA"/>
</dbReference>
<proteinExistence type="predicted"/>
<evidence type="ECO:0000313" key="2">
    <source>
        <dbReference type="EMBL" id="KRG49128.1"/>
    </source>
</evidence>
<name>A0A0R0B803_9GAMM</name>
<organism evidence="2 3">
    <name type="scientific">Stenotrophomonas beteli</name>
    <dbReference type="NCBI Taxonomy" id="3384461"/>
    <lineage>
        <taxon>Bacteria</taxon>
        <taxon>Pseudomonadati</taxon>
        <taxon>Pseudomonadota</taxon>
        <taxon>Gammaproteobacteria</taxon>
        <taxon>Lysobacterales</taxon>
        <taxon>Lysobacteraceae</taxon>
        <taxon>Stenotrophomonas</taxon>
        <taxon>Stenotrophomonas maltophilia group</taxon>
    </lineage>
</organism>
<gene>
    <name evidence="2" type="ORF">ARC23_15460</name>
</gene>
<dbReference type="OrthoDB" id="8273619at2"/>
<dbReference type="AlphaFoldDB" id="A0A0R0B803"/>